<comment type="caution">
    <text evidence="1">The sequence shown here is derived from an EMBL/GenBank/DDBJ whole genome shotgun (WGS) entry which is preliminary data.</text>
</comment>
<dbReference type="EMBL" id="MU266469">
    <property type="protein sequence ID" value="KAH7922892.1"/>
    <property type="molecule type" value="Genomic_DNA"/>
</dbReference>
<accession>A0ACB8BDK7</accession>
<evidence type="ECO:0000313" key="2">
    <source>
        <dbReference type="Proteomes" id="UP000790709"/>
    </source>
</evidence>
<dbReference type="Proteomes" id="UP000790709">
    <property type="component" value="Unassembled WGS sequence"/>
</dbReference>
<protein>
    <submittedName>
        <fullName evidence="1">Uncharacterized protein</fullName>
    </submittedName>
</protein>
<gene>
    <name evidence="1" type="ORF">BV22DRAFT_1069713</name>
</gene>
<keyword evidence="2" id="KW-1185">Reference proteome</keyword>
<proteinExistence type="predicted"/>
<sequence length="661" mass="74148">MRRSLPKVRIAPALRNPPIQPRSIHVSAQCSSAFALDPSSSSSSDTKSPRELLRELKFADLTDSLARETPNPSRAWAYYVDLLNYLEFASIPLQIHQAVLRKCVPTPAVLRSAVARRMLAGNVPRLPHLYESRLKTVMRNIRMAGQKPTLDDYHFILEQFASVGHHTGALQVYKELVHVFKLEPTPKTFGLCLQAIAHRLTLPTYKAHRPGLLLETSNMCRKLLQEMTKYKLPLTSVNLDLTVRVLKETVDKDAFSQLMKMGYGIDLDFPDHPPLDRLQVPDAAEDEAAAALFQTRQPFSTAALNTTIDMLGRLGNVSKLVQTFEVLTQPLPPQAAQHFSHEFDDDEDDFGVQNPAATQPHATPHALPNTTSYNLLLKHVSRAGHATFARHYLVQAMRLDRDTDRALRSQMRDPPEAVVPPRFAINRGTLLPVFGEANRDKNMELLRWVGWVARQTLRRKRNDLAWYSRVQEEREEQEREAWLRSVSPDALSEPERLAGASQPPAPSPSASHTTDEPPPQPDVPSPPPTADPNPTPTPKPFSLPLHLLILQRDISEISAFNAHLESVLARNTQRVKERLGRRVWGGKSVYLLHEDARREVQRRTWTSIVNFRPERVRAQRGGGAGRSGEGRGRGGAYVRPGWLASQRGLATSPVVDRLALS</sequence>
<name>A0ACB8BDK7_9AGAM</name>
<evidence type="ECO:0000313" key="1">
    <source>
        <dbReference type="EMBL" id="KAH7922892.1"/>
    </source>
</evidence>
<organism evidence="1 2">
    <name type="scientific">Leucogyrophana mollusca</name>
    <dbReference type="NCBI Taxonomy" id="85980"/>
    <lineage>
        <taxon>Eukaryota</taxon>
        <taxon>Fungi</taxon>
        <taxon>Dikarya</taxon>
        <taxon>Basidiomycota</taxon>
        <taxon>Agaricomycotina</taxon>
        <taxon>Agaricomycetes</taxon>
        <taxon>Agaricomycetidae</taxon>
        <taxon>Boletales</taxon>
        <taxon>Boletales incertae sedis</taxon>
        <taxon>Leucogyrophana</taxon>
    </lineage>
</organism>
<reference evidence="1" key="1">
    <citation type="journal article" date="2021" name="New Phytol.">
        <title>Evolutionary innovations through gain and loss of genes in the ectomycorrhizal Boletales.</title>
        <authorList>
            <person name="Wu G."/>
            <person name="Miyauchi S."/>
            <person name="Morin E."/>
            <person name="Kuo A."/>
            <person name="Drula E."/>
            <person name="Varga T."/>
            <person name="Kohler A."/>
            <person name="Feng B."/>
            <person name="Cao Y."/>
            <person name="Lipzen A."/>
            <person name="Daum C."/>
            <person name="Hundley H."/>
            <person name="Pangilinan J."/>
            <person name="Johnson J."/>
            <person name="Barry K."/>
            <person name="LaButti K."/>
            <person name="Ng V."/>
            <person name="Ahrendt S."/>
            <person name="Min B."/>
            <person name="Choi I.G."/>
            <person name="Park H."/>
            <person name="Plett J.M."/>
            <person name="Magnuson J."/>
            <person name="Spatafora J.W."/>
            <person name="Nagy L.G."/>
            <person name="Henrissat B."/>
            <person name="Grigoriev I.V."/>
            <person name="Yang Z.L."/>
            <person name="Xu J."/>
            <person name="Martin F.M."/>
        </authorList>
    </citation>
    <scope>NUCLEOTIDE SEQUENCE</scope>
    <source>
        <strain evidence="1">KUC20120723A-06</strain>
    </source>
</reference>